<feature type="binding site" evidence="10">
    <location>
        <position position="283"/>
    </location>
    <ligand>
        <name>Zn(2+)</name>
        <dbReference type="ChEBI" id="CHEBI:29105"/>
    </ligand>
</feature>
<dbReference type="Gene3D" id="1.10.40.50">
    <property type="entry name" value="Probable gtpase engc, domain 3"/>
    <property type="match status" value="1"/>
</dbReference>
<feature type="binding site" evidence="10">
    <location>
        <position position="277"/>
    </location>
    <ligand>
        <name>Zn(2+)</name>
        <dbReference type="ChEBI" id="CHEBI:29105"/>
    </ligand>
</feature>
<evidence type="ECO:0000256" key="7">
    <source>
        <dbReference type="ARBA" id="ARBA00022833"/>
    </source>
</evidence>
<dbReference type="InterPro" id="IPR004881">
    <property type="entry name" value="Ribosome_biogen_GTPase_RsgA"/>
</dbReference>
<evidence type="ECO:0000256" key="4">
    <source>
        <dbReference type="ARBA" id="ARBA00022730"/>
    </source>
</evidence>
<dbReference type="Proteomes" id="UP000652153">
    <property type="component" value="Unassembled WGS sequence"/>
</dbReference>
<keyword evidence="5 10" id="KW-0547">Nucleotide-binding</keyword>
<evidence type="ECO:0000256" key="6">
    <source>
        <dbReference type="ARBA" id="ARBA00022801"/>
    </source>
</evidence>
<keyword evidence="3 10" id="KW-0479">Metal-binding</keyword>
<comment type="subunit">
    <text evidence="10">Monomer. Associates with 30S ribosomal subunit, binds 16S rRNA.</text>
</comment>
<dbReference type="InterPro" id="IPR030378">
    <property type="entry name" value="G_CP_dom"/>
</dbReference>
<sequence length="347" mass="38596">MWTEEQQEEASRQPARIIADHGHMQRLITADGECWGKMSGRLRHESLESGVSPAVGDWVAVACKPGEEAIIHHLLPRQSRVSRQAAGPITKEQLIAANVDTLLVVAALNHDFNLRRLERYVLMAWNGGVRPVIVLSKSDLCDDVQTRISQVEGIAPGVEVLAISAIEGQGKEQLDMYLKPGATVALTGSSGSGKSTLVNWMMGREVQITQSVREGDSRGRHTTTHREMFVLPQGGVLIDTPGMRELHLWDEGEDGLSQAFGEIEELASACKFMDCSHTKEEGCAVKEAIENGELEAKRLSNFLKMQKELQYQRRKEEVASRKRTASSKPAKTRKAKHAHRVKDWEQY</sequence>
<dbReference type="NCBIfam" id="TIGR00157">
    <property type="entry name" value="ribosome small subunit-dependent GTPase A"/>
    <property type="match status" value="1"/>
</dbReference>
<feature type="domain" description="CP-type G" evidence="13">
    <location>
        <begin position="91"/>
        <end position="246"/>
    </location>
</feature>
<dbReference type="CDD" id="cd01854">
    <property type="entry name" value="YjeQ_EngC"/>
    <property type="match status" value="1"/>
</dbReference>
<feature type="binding site" evidence="10">
    <location>
        <position position="270"/>
    </location>
    <ligand>
        <name>Zn(2+)</name>
        <dbReference type="ChEBI" id="CHEBI:29105"/>
    </ligand>
</feature>
<dbReference type="EC" id="3.6.1.-" evidence="10"/>
<evidence type="ECO:0000313" key="14">
    <source>
        <dbReference type="EMBL" id="GGH60044.1"/>
    </source>
</evidence>
<dbReference type="Pfam" id="PF03193">
    <property type="entry name" value="RsgA_GTPase"/>
    <property type="match status" value="1"/>
</dbReference>
<evidence type="ECO:0000256" key="11">
    <source>
        <dbReference type="SAM" id="MobiDB-lite"/>
    </source>
</evidence>
<dbReference type="PANTHER" id="PTHR32120:SF10">
    <property type="entry name" value="SMALL RIBOSOMAL SUBUNIT BIOGENESIS GTPASE RSGA"/>
    <property type="match status" value="1"/>
</dbReference>
<keyword evidence="7 10" id="KW-0862">Zinc</keyword>
<keyword evidence="8 10" id="KW-0694">RNA-binding</keyword>
<dbReference type="PROSITE" id="PS50936">
    <property type="entry name" value="ENGC_GTPASE"/>
    <property type="match status" value="1"/>
</dbReference>
<feature type="binding site" evidence="10">
    <location>
        <position position="275"/>
    </location>
    <ligand>
        <name>Zn(2+)</name>
        <dbReference type="ChEBI" id="CHEBI:29105"/>
    </ligand>
</feature>
<keyword evidence="15" id="KW-1185">Reference proteome</keyword>
<dbReference type="PANTHER" id="PTHR32120">
    <property type="entry name" value="SMALL RIBOSOMAL SUBUNIT BIOGENESIS GTPASE RSGA"/>
    <property type="match status" value="1"/>
</dbReference>
<feature type="compositionally biased region" description="Basic residues" evidence="11">
    <location>
        <begin position="321"/>
        <end position="340"/>
    </location>
</feature>
<comment type="cofactor">
    <cofactor evidence="10">
        <name>Zn(2+)</name>
        <dbReference type="ChEBI" id="CHEBI:29105"/>
    </cofactor>
    <text evidence="10">Binds 1 zinc ion per subunit.</text>
</comment>
<dbReference type="InterPro" id="IPR010914">
    <property type="entry name" value="RsgA_GTPase_dom"/>
</dbReference>
<dbReference type="HAMAP" id="MF_01820">
    <property type="entry name" value="GTPase_RsgA"/>
    <property type="match status" value="1"/>
</dbReference>
<protein>
    <recommendedName>
        <fullName evidence="10">Small ribosomal subunit biogenesis GTPase RsgA</fullName>
        <ecNumber evidence="10">3.6.1.-</ecNumber>
    </recommendedName>
</protein>
<keyword evidence="4 10" id="KW-0699">rRNA-binding</keyword>
<evidence type="ECO:0000256" key="1">
    <source>
        <dbReference type="ARBA" id="ARBA00022490"/>
    </source>
</evidence>
<feature type="domain" description="EngC GTPase" evidence="12">
    <location>
        <begin position="97"/>
        <end position="244"/>
    </location>
</feature>
<keyword evidence="1 10" id="KW-0963">Cytoplasm</keyword>
<evidence type="ECO:0000256" key="3">
    <source>
        <dbReference type="ARBA" id="ARBA00022723"/>
    </source>
</evidence>
<comment type="subcellular location">
    <subcellularLocation>
        <location evidence="10">Cytoplasm</location>
    </subcellularLocation>
</comment>
<feature type="binding site" evidence="10">
    <location>
        <begin position="136"/>
        <end position="139"/>
    </location>
    <ligand>
        <name>GTP</name>
        <dbReference type="ChEBI" id="CHEBI:37565"/>
    </ligand>
</feature>
<dbReference type="SUPFAM" id="SSF52540">
    <property type="entry name" value="P-loop containing nucleoside triphosphate hydrolases"/>
    <property type="match status" value="1"/>
</dbReference>
<dbReference type="RefSeq" id="WP_229729890.1">
    <property type="nucleotide sequence ID" value="NZ_BMFU01000004.1"/>
</dbReference>
<dbReference type="PROSITE" id="PS51721">
    <property type="entry name" value="G_CP"/>
    <property type="match status" value="1"/>
</dbReference>
<keyword evidence="9 10" id="KW-0342">GTP-binding</keyword>
<evidence type="ECO:0000313" key="15">
    <source>
        <dbReference type="Proteomes" id="UP000652153"/>
    </source>
</evidence>
<comment type="similarity">
    <text evidence="10">Belongs to the TRAFAC class YlqF/YawG GTPase family. RsgA subfamily.</text>
</comment>
<dbReference type="InterPro" id="IPR027417">
    <property type="entry name" value="P-loop_NTPase"/>
</dbReference>
<keyword evidence="2 10" id="KW-0690">Ribosome biogenesis</keyword>
<dbReference type="Gene3D" id="3.40.50.300">
    <property type="entry name" value="P-loop containing nucleotide triphosphate hydrolases"/>
    <property type="match status" value="1"/>
</dbReference>
<evidence type="ECO:0000256" key="2">
    <source>
        <dbReference type="ARBA" id="ARBA00022517"/>
    </source>
</evidence>
<evidence type="ECO:0000259" key="12">
    <source>
        <dbReference type="PROSITE" id="PS50936"/>
    </source>
</evidence>
<gene>
    <name evidence="14" type="primary">yloQ</name>
    <name evidence="10" type="synonym">rsgA</name>
    <name evidence="14" type="ORF">GCM10008014_34220</name>
</gene>
<proteinExistence type="inferred from homology"/>
<feature type="region of interest" description="Disordered" evidence="11">
    <location>
        <begin position="313"/>
        <end position="347"/>
    </location>
</feature>
<evidence type="ECO:0000256" key="9">
    <source>
        <dbReference type="ARBA" id="ARBA00023134"/>
    </source>
</evidence>
<evidence type="ECO:0000256" key="10">
    <source>
        <dbReference type="HAMAP-Rule" id="MF_01820"/>
    </source>
</evidence>
<feature type="binding site" evidence="10">
    <location>
        <begin position="188"/>
        <end position="196"/>
    </location>
    <ligand>
        <name>GTP</name>
        <dbReference type="ChEBI" id="CHEBI:37565"/>
    </ligand>
</feature>
<keyword evidence="6 10" id="KW-0378">Hydrolase</keyword>
<evidence type="ECO:0000259" key="13">
    <source>
        <dbReference type="PROSITE" id="PS51721"/>
    </source>
</evidence>
<name>A0ABQ1ZGD5_9BACL</name>
<reference evidence="15" key="1">
    <citation type="journal article" date="2019" name="Int. J. Syst. Evol. Microbiol.">
        <title>The Global Catalogue of Microorganisms (GCM) 10K type strain sequencing project: providing services to taxonomists for standard genome sequencing and annotation.</title>
        <authorList>
            <consortium name="The Broad Institute Genomics Platform"/>
            <consortium name="The Broad Institute Genome Sequencing Center for Infectious Disease"/>
            <person name="Wu L."/>
            <person name="Ma J."/>
        </authorList>
    </citation>
    <scope>NUCLEOTIDE SEQUENCE [LARGE SCALE GENOMIC DNA]</scope>
    <source>
        <strain evidence="15">CGMCC 1.12770</strain>
    </source>
</reference>
<evidence type="ECO:0000256" key="5">
    <source>
        <dbReference type="ARBA" id="ARBA00022741"/>
    </source>
</evidence>
<dbReference type="EMBL" id="BMFU01000004">
    <property type="protein sequence ID" value="GGH60044.1"/>
    <property type="molecule type" value="Genomic_DNA"/>
</dbReference>
<comment type="caution">
    <text evidence="14">The sequence shown here is derived from an EMBL/GenBank/DDBJ whole genome shotgun (WGS) entry which is preliminary data.</text>
</comment>
<evidence type="ECO:0000256" key="8">
    <source>
        <dbReference type="ARBA" id="ARBA00022884"/>
    </source>
</evidence>
<organism evidence="14 15">
    <name type="scientific">Paenibacillus silvae</name>
    <dbReference type="NCBI Taxonomy" id="1325358"/>
    <lineage>
        <taxon>Bacteria</taxon>
        <taxon>Bacillati</taxon>
        <taxon>Bacillota</taxon>
        <taxon>Bacilli</taxon>
        <taxon>Bacillales</taxon>
        <taxon>Paenibacillaceae</taxon>
        <taxon>Paenibacillus</taxon>
    </lineage>
</organism>
<comment type="function">
    <text evidence="10">One of several proteins that assist in the late maturation steps of the functional core of the 30S ribosomal subunit. Helps release RbfA from mature subunits. May play a role in the assembly of ribosomal proteins into the subunit. Circularly permuted GTPase that catalyzes slow GTP hydrolysis, GTPase activity is stimulated by the 30S ribosomal subunit.</text>
</comment>
<accession>A0ABQ1ZGD5</accession>